<evidence type="ECO:0000256" key="2">
    <source>
        <dbReference type="SAM" id="Phobius"/>
    </source>
</evidence>
<keyword evidence="5" id="KW-1185">Reference proteome</keyword>
<organism evidence="4 5">
    <name type="scientific">Streptomyces tanashiensis</name>
    <dbReference type="NCBI Taxonomy" id="67367"/>
    <lineage>
        <taxon>Bacteria</taxon>
        <taxon>Bacillati</taxon>
        <taxon>Actinomycetota</taxon>
        <taxon>Actinomycetes</taxon>
        <taxon>Kitasatosporales</taxon>
        <taxon>Streptomycetaceae</taxon>
        <taxon>Streptomyces</taxon>
    </lineage>
</organism>
<proteinExistence type="predicted"/>
<evidence type="ECO:0000259" key="3">
    <source>
        <dbReference type="Pfam" id="PF19993"/>
    </source>
</evidence>
<feature type="transmembrane region" description="Helical" evidence="2">
    <location>
        <begin position="153"/>
        <end position="174"/>
    </location>
</feature>
<protein>
    <recommendedName>
        <fullName evidence="3">Double-GTPase 2 domain-containing protein</fullName>
    </recommendedName>
</protein>
<dbReference type="Proteomes" id="UP001164506">
    <property type="component" value="Chromosome"/>
</dbReference>
<feature type="domain" description="Double-GTPase 2" evidence="3">
    <location>
        <begin position="269"/>
        <end position="468"/>
    </location>
</feature>
<feature type="transmembrane region" description="Helical" evidence="2">
    <location>
        <begin position="126"/>
        <end position="147"/>
    </location>
</feature>
<dbReference type="EMBL" id="CP084204">
    <property type="protein sequence ID" value="UZX21021.1"/>
    <property type="molecule type" value="Genomic_DNA"/>
</dbReference>
<dbReference type="RefSeq" id="WP_190106740.1">
    <property type="nucleotide sequence ID" value="NZ_BMUH01000018.1"/>
</dbReference>
<accession>A0ABY6QU48</accession>
<evidence type="ECO:0000256" key="1">
    <source>
        <dbReference type="SAM" id="MobiDB-lite"/>
    </source>
</evidence>
<sequence>MTGSGLTGVFAAALLAFWSLTAFLVCFAYAFWTFLATASRSAGKALGPFQPGRSDLRVLTIGTEPAHPSYWQTQLWIDATGAVGRSYRALGTLWRAHWMVTVVGRLFRGRRPGTNRRGRNTMTRQTMRLVAPGTAVGATVAALLAAALHTVVLAVFCALVALFWASWVLTVAVVRGGERGWLLLRGVRTVCPHPGCHLPFPLAAHPCPQCRAVHTVLKPGRYGVFRHACRCGARIPSGLMSGRARIPAECPSCSRPLPPSASTTRVVHVPLIGGSSSGKTMLVAAIVAGLRSWSDRGHLTMEFASDADQQDGEALTQRLDRNDWAHKTQGDQRAWMIVVGRGRRRRLLYLYDPMGESLHQADRVREQQYLAHADGVLFVVDVLADRTVRRGLAGADDVLADDARPAAQGPVDTYQGLAGELAALTGGRGDLPVAVVVTKRDVLDRIGSLPAPGARVDEWLGAIGLGGLVRGFTHDFRATGFWAVSASAATGLGALDSERRRAAEPVLWLLARSGLRVGGLVESRGSLPRQTRRTETKGQGVRRG</sequence>
<dbReference type="GeneID" id="95599767"/>
<dbReference type="SUPFAM" id="SSF52540">
    <property type="entry name" value="P-loop containing nucleoside triphosphate hydrolases"/>
    <property type="match status" value="1"/>
</dbReference>
<dbReference type="InterPro" id="IPR027417">
    <property type="entry name" value="P-loop_NTPase"/>
</dbReference>
<reference evidence="4" key="1">
    <citation type="submission" date="2021-09" db="EMBL/GenBank/DDBJ databases">
        <title>Complete genome sequence and metabolic characterization of Streptomyces tanashiensis DSM 731 the producer of antibacterial Kalafungin and diverse secondary metabolites.</title>
        <authorList>
            <person name="Abbasi M.N."/>
            <person name="Anwar M.N."/>
            <person name="Alam K."/>
            <person name="Shoaib M."/>
            <person name="Lin Z."/>
            <person name="Hayat M."/>
            <person name="Ali M.I."/>
            <person name="Malik H.M.T."/>
            <person name="Ahmed I."/>
            <person name="Li A."/>
            <person name="Hailong Wang H."/>
            <person name="Zhang Y."/>
        </authorList>
    </citation>
    <scope>NUCLEOTIDE SEQUENCE</scope>
    <source>
        <strain evidence="4">Kala</strain>
    </source>
</reference>
<evidence type="ECO:0000313" key="5">
    <source>
        <dbReference type="Proteomes" id="UP001164506"/>
    </source>
</evidence>
<dbReference type="Pfam" id="PF19993">
    <property type="entry name" value="DO-GTPase2"/>
    <property type="match status" value="1"/>
</dbReference>
<gene>
    <name evidence="4" type="ORF">LDH80_09970</name>
</gene>
<keyword evidence="2" id="KW-0812">Transmembrane</keyword>
<name>A0ABY6QU48_9ACTN</name>
<dbReference type="InterPro" id="IPR045528">
    <property type="entry name" value="DO-GTPase2"/>
</dbReference>
<feature type="transmembrane region" description="Helical" evidence="2">
    <location>
        <begin position="6"/>
        <end position="32"/>
    </location>
</feature>
<keyword evidence="2" id="KW-0472">Membrane</keyword>
<keyword evidence="2" id="KW-1133">Transmembrane helix</keyword>
<feature type="region of interest" description="Disordered" evidence="1">
    <location>
        <begin position="525"/>
        <end position="544"/>
    </location>
</feature>
<evidence type="ECO:0000313" key="4">
    <source>
        <dbReference type="EMBL" id="UZX21021.1"/>
    </source>
</evidence>